<comment type="caution">
    <text evidence="5">The sequence shown here is derived from an EMBL/GenBank/DDBJ whole genome shotgun (WGS) entry which is preliminary data.</text>
</comment>
<evidence type="ECO:0000256" key="1">
    <source>
        <dbReference type="ARBA" id="ARBA00004496"/>
    </source>
</evidence>
<dbReference type="InterPro" id="IPR035979">
    <property type="entry name" value="RBD_domain_sf"/>
</dbReference>
<dbReference type="GO" id="GO:0003729">
    <property type="term" value="F:mRNA binding"/>
    <property type="evidence" value="ECO:0007669"/>
    <property type="project" value="TreeGrafter"/>
</dbReference>
<dbReference type="InterPro" id="IPR012677">
    <property type="entry name" value="Nucleotide-bd_a/b_plait_sf"/>
</dbReference>
<evidence type="ECO:0000256" key="3">
    <source>
        <dbReference type="ARBA" id="ARBA00022737"/>
    </source>
</evidence>
<organism evidence="5 6">
    <name type="scientific">Petrolisthes cinctipes</name>
    <name type="common">Flat porcelain crab</name>
    <dbReference type="NCBI Taxonomy" id="88211"/>
    <lineage>
        <taxon>Eukaryota</taxon>
        <taxon>Metazoa</taxon>
        <taxon>Ecdysozoa</taxon>
        <taxon>Arthropoda</taxon>
        <taxon>Crustacea</taxon>
        <taxon>Multicrustacea</taxon>
        <taxon>Malacostraca</taxon>
        <taxon>Eumalacostraca</taxon>
        <taxon>Eucarida</taxon>
        <taxon>Decapoda</taxon>
        <taxon>Pleocyemata</taxon>
        <taxon>Anomura</taxon>
        <taxon>Galatheoidea</taxon>
        <taxon>Porcellanidae</taxon>
        <taxon>Petrolisthes</taxon>
    </lineage>
</organism>
<accession>A0AAE1EKY1</accession>
<evidence type="ECO:0000313" key="5">
    <source>
        <dbReference type="EMBL" id="KAK3853121.1"/>
    </source>
</evidence>
<protein>
    <submittedName>
        <fullName evidence="5">Uncharacterized protein</fullName>
    </submittedName>
</protein>
<comment type="subcellular location">
    <subcellularLocation>
        <location evidence="1">Cytoplasm</location>
    </subcellularLocation>
</comment>
<sequence>MHSKQDNRNNKKKDKGFGFVTFESEDVVDKVCEIHFHEINNKMSENTRNVAANNIMGWGRKVDNRDKIDEGECVEGMKKRRGRMGGRE</sequence>
<keyword evidence="2" id="KW-0963">Cytoplasm</keyword>
<keyword evidence="4" id="KW-0694">RNA-binding</keyword>
<dbReference type="EMBL" id="JAWQEG010007088">
    <property type="protein sequence ID" value="KAK3853121.1"/>
    <property type="molecule type" value="Genomic_DNA"/>
</dbReference>
<dbReference type="SUPFAM" id="SSF54928">
    <property type="entry name" value="RNA-binding domain, RBD"/>
    <property type="match status" value="1"/>
</dbReference>
<dbReference type="GO" id="GO:0006417">
    <property type="term" value="P:regulation of translation"/>
    <property type="evidence" value="ECO:0007669"/>
    <property type="project" value="TreeGrafter"/>
</dbReference>
<name>A0AAE1EKY1_PETCI</name>
<dbReference type="Gene3D" id="3.30.70.330">
    <property type="match status" value="1"/>
</dbReference>
<keyword evidence="6" id="KW-1185">Reference proteome</keyword>
<evidence type="ECO:0000313" key="6">
    <source>
        <dbReference type="Proteomes" id="UP001286313"/>
    </source>
</evidence>
<dbReference type="PANTHER" id="PTHR48032">
    <property type="entry name" value="RNA-BINDING PROTEIN MUSASHI HOMOLOG RBP6"/>
    <property type="match status" value="1"/>
</dbReference>
<proteinExistence type="predicted"/>
<dbReference type="Proteomes" id="UP001286313">
    <property type="component" value="Unassembled WGS sequence"/>
</dbReference>
<dbReference type="AlphaFoldDB" id="A0AAE1EKY1"/>
<keyword evidence="3" id="KW-0677">Repeat</keyword>
<evidence type="ECO:0000256" key="2">
    <source>
        <dbReference type="ARBA" id="ARBA00022490"/>
    </source>
</evidence>
<dbReference type="GO" id="GO:0005737">
    <property type="term" value="C:cytoplasm"/>
    <property type="evidence" value="ECO:0007669"/>
    <property type="project" value="UniProtKB-SubCell"/>
</dbReference>
<dbReference type="PANTHER" id="PTHR48032:SF18">
    <property type="entry name" value="RRM DOMAIN-CONTAINING PROTEIN"/>
    <property type="match status" value="1"/>
</dbReference>
<evidence type="ECO:0000256" key="4">
    <source>
        <dbReference type="ARBA" id="ARBA00022884"/>
    </source>
</evidence>
<reference evidence="5" key="1">
    <citation type="submission" date="2023-10" db="EMBL/GenBank/DDBJ databases">
        <title>Genome assemblies of two species of porcelain crab, Petrolisthes cinctipes and Petrolisthes manimaculis (Anomura: Porcellanidae).</title>
        <authorList>
            <person name="Angst P."/>
        </authorList>
    </citation>
    <scope>NUCLEOTIDE SEQUENCE</scope>
    <source>
        <strain evidence="5">PB745_01</strain>
        <tissue evidence="5">Gill</tissue>
    </source>
</reference>
<gene>
    <name evidence="5" type="ORF">Pcinc_040322</name>
</gene>